<name>A0A1S0UDJ1_LOALO</name>
<protein>
    <submittedName>
        <fullName evidence="1">Uncharacterized protein</fullName>
    </submittedName>
</protein>
<reference evidence="1" key="1">
    <citation type="submission" date="2012-04" db="EMBL/GenBank/DDBJ databases">
        <title>The Genome Sequence of Loa loa.</title>
        <authorList>
            <consortium name="The Broad Institute Genome Sequencing Platform"/>
            <consortium name="Broad Institute Genome Sequencing Center for Infectious Disease"/>
            <person name="Nutman T.B."/>
            <person name="Fink D.L."/>
            <person name="Russ C."/>
            <person name="Young S."/>
            <person name="Zeng Q."/>
            <person name="Gargeya S."/>
            <person name="Alvarado L."/>
            <person name="Berlin A."/>
            <person name="Chapman S.B."/>
            <person name="Chen Z."/>
            <person name="Freedman E."/>
            <person name="Gellesch M."/>
            <person name="Goldberg J."/>
            <person name="Griggs A."/>
            <person name="Gujja S."/>
            <person name="Heilman E.R."/>
            <person name="Heiman D."/>
            <person name="Howarth C."/>
            <person name="Mehta T."/>
            <person name="Neiman D."/>
            <person name="Pearson M."/>
            <person name="Roberts A."/>
            <person name="Saif S."/>
            <person name="Shea T."/>
            <person name="Shenoy N."/>
            <person name="Sisk P."/>
            <person name="Stolte C."/>
            <person name="Sykes S."/>
            <person name="White J."/>
            <person name="Yandava C."/>
            <person name="Haas B."/>
            <person name="Henn M.R."/>
            <person name="Nusbaum C."/>
            <person name="Birren B."/>
        </authorList>
    </citation>
    <scope>NUCLEOTIDE SEQUENCE [LARGE SCALE GENOMIC DNA]</scope>
</reference>
<dbReference type="InParanoid" id="A0A1S0UDJ1"/>
<dbReference type="KEGG" id="loa:LOAG_19089"/>
<evidence type="ECO:0000313" key="1">
    <source>
        <dbReference type="EMBL" id="EJD73491.1"/>
    </source>
</evidence>
<sequence>MYYGSEDDSVNDVIKEVVDMLCTVISNGSLGIDNVITTSNDKDVKVRNRFC</sequence>
<proteinExistence type="predicted"/>
<dbReference type="OrthoDB" id="239865at2759"/>
<gene>
    <name evidence="1" type="ORF">LOAG_19089</name>
</gene>
<dbReference type="AlphaFoldDB" id="A0A1S0UDJ1"/>
<organism evidence="1">
    <name type="scientific">Loa loa</name>
    <name type="common">Eye worm</name>
    <name type="synonym">Filaria loa</name>
    <dbReference type="NCBI Taxonomy" id="7209"/>
    <lineage>
        <taxon>Eukaryota</taxon>
        <taxon>Metazoa</taxon>
        <taxon>Ecdysozoa</taxon>
        <taxon>Nematoda</taxon>
        <taxon>Chromadorea</taxon>
        <taxon>Rhabditida</taxon>
        <taxon>Spirurina</taxon>
        <taxon>Spiruromorpha</taxon>
        <taxon>Filarioidea</taxon>
        <taxon>Onchocercidae</taxon>
        <taxon>Loa</taxon>
    </lineage>
</organism>
<dbReference type="EMBL" id="JH713477">
    <property type="protein sequence ID" value="EJD73491.1"/>
    <property type="molecule type" value="Genomic_DNA"/>
</dbReference>
<dbReference type="GeneID" id="31252187"/>
<dbReference type="RefSeq" id="XP_020304452.1">
    <property type="nucleotide sequence ID" value="XM_020451745.1"/>
</dbReference>
<dbReference type="CTD" id="31252187"/>
<accession>A0A1S0UDJ1</accession>